<dbReference type="InterPro" id="IPR002813">
    <property type="entry name" value="Arg_biosynth_ArgJ"/>
</dbReference>
<dbReference type="FunFam" id="3.60.70.12:FF:000001">
    <property type="entry name" value="Arginine biosynthesis bifunctional protein ArgJ, chloroplastic"/>
    <property type="match status" value="1"/>
</dbReference>
<feature type="binding site" evidence="13">
    <location>
        <position position="193"/>
    </location>
    <ligand>
        <name>substrate</name>
    </ligand>
</feature>
<feature type="binding site" evidence="13">
    <location>
        <position position="182"/>
    </location>
    <ligand>
        <name>substrate</name>
    </ligand>
</feature>
<dbReference type="GO" id="GO:0004358">
    <property type="term" value="F:L-glutamate N-acetyltransferase activity, acting on acetyl-L-ornithine as donor"/>
    <property type="evidence" value="ECO:0007669"/>
    <property type="project" value="UniProtKB-UniRule"/>
</dbReference>
<keyword evidence="13" id="KW-0963">Cytoplasm</keyword>
<comment type="caution">
    <text evidence="14">The sequence shown here is derived from an EMBL/GenBank/DDBJ whole genome shotgun (WGS) entry which is preliminary data.</text>
</comment>
<gene>
    <name evidence="13" type="primary">argJ</name>
    <name evidence="14" type="ORF">SE16_04475</name>
</gene>
<dbReference type="OrthoDB" id="9804242at2"/>
<comment type="catalytic activity">
    <reaction evidence="10 13">
        <text>L-glutamate + acetyl-CoA = N-acetyl-L-glutamate + CoA + H(+)</text>
        <dbReference type="Rhea" id="RHEA:24292"/>
        <dbReference type="ChEBI" id="CHEBI:15378"/>
        <dbReference type="ChEBI" id="CHEBI:29985"/>
        <dbReference type="ChEBI" id="CHEBI:44337"/>
        <dbReference type="ChEBI" id="CHEBI:57287"/>
        <dbReference type="ChEBI" id="CHEBI:57288"/>
        <dbReference type="EC" id="2.3.1.1"/>
    </reaction>
</comment>
<feature type="binding site" evidence="13">
    <location>
        <position position="279"/>
    </location>
    <ligand>
        <name>substrate</name>
    </ligand>
</feature>
<dbReference type="PATRIC" id="fig|872965.6.peg.871"/>
<evidence type="ECO:0000256" key="4">
    <source>
        <dbReference type="ARBA" id="ARBA00022571"/>
    </source>
</evidence>
<feature type="site" description="Involved in the stabilization of negative charge on the oxyanion by the formation of the oxyanion hole" evidence="13">
    <location>
        <position position="117"/>
    </location>
</feature>
<dbReference type="CDD" id="cd02152">
    <property type="entry name" value="OAT"/>
    <property type="match status" value="1"/>
</dbReference>
<dbReference type="EMBL" id="LGKN01000003">
    <property type="protein sequence ID" value="KPL89662.1"/>
    <property type="molecule type" value="Genomic_DNA"/>
</dbReference>
<evidence type="ECO:0000256" key="8">
    <source>
        <dbReference type="ARBA" id="ARBA00023268"/>
    </source>
</evidence>
<dbReference type="FunFam" id="3.30.2330.10:FF:000001">
    <property type="entry name" value="Arginine biosynthesis bifunctional protein ArgJ, mitochondrial"/>
    <property type="match status" value="1"/>
</dbReference>
<sequence>MRTGGAMRYITDVPGFRACGVHAGLKPDGALDMALIVSDRPCVASAVFTQNLVKAAPVLFDMALLQRTRDVRAVVVNSKNANAVTGEQGLRDAAEMARLTAEALALPEESGVFVMSTGVIGVPLPMNKIAYGITLAAQMLDATPEAAQAAARAIMTTDTRPKMASATCTLDEKTITLAGIAKGAGMIHPNMATMLAFIVTDALITAEALDAALHYAVERSFNAISVDGDTSTNDTCLVLANGAAANDIITLESPAFPTFRDALTEVCIALAKQIAFDGEGATKHVTIHVRNAGSFEAARQIGRTIATSPLVKTALFGRDANWGRVLAAAGRAGVPFDPDRASLWFGPLQVLANGKPLPFDEDEALRILSEVDITIDLDIGGEPGDATVWTCDFSYDYVSINAEYRT</sequence>
<feature type="site" description="Involved in the stabilization of negative charge on the oxyanion by the formation of the oxyanion hole" evidence="13">
    <location>
        <position position="118"/>
    </location>
</feature>
<dbReference type="Gene3D" id="3.10.20.340">
    <property type="entry name" value="ArgJ beta chain, C-terminal domain"/>
    <property type="match status" value="1"/>
</dbReference>
<dbReference type="Pfam" id="PF01960">
    <property type="entry name" value="ArgJ"/>
    <property type="match status" value="1"/>
</dbReference>
<keyword evidence="8 13" id="KW-0511">Multifunctional enzyme</keyword>
<feature type="binding site" evidence="13">
    <location>
        <position position="406"/>
    </location>
    <ligand>
        <name>substrate</name>
    </ligand>
</feature>
<evidence type="ECO:0000256" key="9">
    <source>
        <dbReference type="ARBA" id="ARBA00023315"/>
    </source>
</evidence>
<evidence type="ECO:0000256" key="10">
    <source>
        <dbReference type="ARBA" id="ARBA00048372"/>
    </source>
</evidence>
<comment type="subcellular location">
    <subcellularLocation>
        <location evidence="1 13">Cytoplasm</location>
    </subcellularLocation>
</comment>
<dbReference type="Gene3D" id="3.30.2330.10">
    <property type="entry name" value="arginine biosynthesis bifunctional protein suprefamily"/>
    <property type="match status" value="1"/>
</dbReference>
<evidence type="ECO:0000256" key="11">
    <source>
        <dbReference type="ARBA" id="ARBA00049439"/>
    </source>
</evidence>
<reference evidence="14 15" key="1">
    <citation type="submission" date="2015-07" db="EMBL/GenBank/DDBJ databases">
        <title>Whole genome sequence of Ardenticatena maritima DSM 23922.</title>
        <authorList>
            <person name="Hemp J."/>
            <person name="Ward L.M."/>
            <person name="Pace L.A."/>
            <person name="Fischer W.W."/>
        </authorList>
    </citation>
    <scope>NUCLEOTIDE SEQUENCE [LARGE SCALE GENOMIC DNA]</scope>
    <source>
        <strain evidence="14 15">110S</strain>
    </source>
</reference>
<dbReference type="HAMAP" id="MF_01106">
    <property type="entry name" value="ArgJ"/>
    <property type="match status" value="1"/>
</dbReference>
<dbReference type="InterPro" id="IPR016117">
    <property type="entry name" value="ArgJ-like_dom_sf"/>
</dbReference>
<dbReference type="Proteomes" id="UP000050502">
    <property type="component" value="Unassembled WGS sequence"/>
</dbReference>
<dbReference type="FunFam" id="3.10.20.340:FF:000001">
    <property type="entry name" value="Arginine biosynthesis bifunctional protein ArgJ, chloroplastic"/>
    <property type="match status" value="1"/>
</dbReference>
<dbReference type="PANTHER" id="PTHR23100:SF0">
    <property type="entry name" value="ARGININE BIOSYNTHESIS BIFUNCTIONAL PROTEIN ARGJ, MITOCHONDRIAL"/>
    <property type="match status" value="1"/>
</dbReference>
<accession>A0A0P6YCX9</accession>
<feature type="binding site" evidence="13">
    <location>
        <position position="156"/>
    </location>
    <ligand>
        <name>substrate</name>
    </ligand>
</feature>
<evidence type="ECO:0000256" key="6">
    <source>
        <dbReference type="ARBA" id="ARBA00022679"/>
    </source>
</evidence>
<name>A0A0P6YCX9_9CHLR</name>
<keyword evidence="5 13" id="KW-0028">Amino-acid biosynthesis</keyword>
<dbReference type="GO" id="GO:0006592">
    <property type="term" value="P:ornithine biosynthetic process"/>
    <property type="evidence" value="ECO:0007669"/>
    <property type="project" value="TreeGrafter"/>
</dbReference>
<dbReference type="SUPFAM" id="SSF56266">
    <property type="entry name" value="DmpA/ArgJ-like"/>
    <property type="match status" value="1"/>
</dbReference>
<evidence type="ECO:0000313" key="14">
    <source>
        <dbReference type="EMBL" id="KPL89662.1"/>
    </source>
</evidence>
<dbReference type="NCBIfam" id="NF003802">
    <property type="entry name" value="PRK05388.1"/>
    <property type="match status" value="1"/>
</dbReference>
<dbReference type="EC" id="2.3.1.1" evidence="13"/>
<evidence type="ECO:0000256" key="3">
    <source>
        <dbReference type="ARBA" id="ARBA00011475"/>
    </source>
</evidence>
<dbReference type="NCBIfam" id="TIGR00120">
    <property type="entry name" value="ArgJ"/>
    <property type="match status" value="1"/>
</dbReference>
<evidence type="ECO:0000256" key="5">
    <source>
        <dbReference type="ARBA" id="ARBA00022605"/>
    </source>
</evidence>
<dbReference type="AlphaFoldDB" id="A0A0P6YCX9"/>
<comment type="catalytic activity">
    <reaction evidence="11 13">
        <text>N(2)-acetyl-L-ornithine + L-glutamate = N-acetyl-L-glutamate + L-ornithine</text>
        <dbReference type="Rhea" id="RHEA:15349"/>
        <dbReference type="ChEBI" id="CHEBI:29985"/>
        <dbReference type="ChEBI" id="CHEBI:44337"/>
        <dbReference type="ChEBI" id="CHEBI:46911"/>
        <dbReference type="ChEBI" id="CHEBI:57805"/>
        <dbReference type="EC" id="2.3.1.35"/>
    </reaction>
</comment>
<dbReference type="Gene3D" id="3.60.70.12">
    <property type="entry name" value="L-amino peptidase D-ALA esterase/amidase"/>
    <property type="match status" value="1"/>
</dbReference>
<evidence type="ECO:0000256" key="7">
    <source>
        <dbReference type="ARBA" id="ARBA00022813"/>
    </source>
</evidence>
<organism evidence="14 15">
    <name type="scientific">Ardenticatena maritima</name>
    <dbReference type="NCBI Taxonomy" id="872965"/>
    <lineage>
        <taxon>Bacteria</taxon>
        <taxon>Bacillati</taxon>
        <taxon>Chloroflexota</taxon>
        <taxon>Ardenticatenia</taxon>
        <taxon>Ardenticatenales</taxon>
        <taxon>Ardenticatenaceae</taxon>
        <taxon>Ardenticatena</taxon>
    </lineage>
</organism>
<dbReference type="GO" id="GO:0005737">
    <property type="term" value="C:cytoplasm"/>
    <property type="evidence" value="ECO:0007669"/>
    <property type="project" value="UniProtKB-SubCell"/>
</dbReference>
<comment type="subunit">
    <text evidence="3 13">Heterotetramer of two alpha and two beta chains.</text>
</comment>
<evidence type="ECO:0000256" key="13">
    <source>
        <dbReference type="HAMAP-Rule" id="MF_01106"/>
    </source>
</evidence>
<comment type="pathway">
    <text evidence="13">Amino-acid biosynthesis; L-arginine biosynthesis; L-ornithine and N-acetyl-L-glutamate from L-glutamate and N(2)-acetyl-L-ornithine (cyclic): step 1/1.</text>
</comment>
<dbReference type="UniPathway" id="UPA00068">
    <property type="reaction ID" value="UER00106"/>
</dbReference>
<evidence type="ECO:0000313" key="15">
    <source>
        <dbReference type="Proteomes" id="UP000050502"/>
    </source>
</evidence>
<evidence type="ECO:0000256" key="12">
    <source>
        <dbReference type="ARBA" id="ARBA00054976"/>
    </source>
</evidence>
<feature type="site" description="Cleavage; by autolysis" evidence="13">
    <location>
        <begin position="192"/>
        <end position="193"/>
    </location>
</feature>
<feature type="chain" id="PRO_5023449487" description="Arginine biosynthesis bifunctional protein ArgJ alpha chain" evidence="13">
    <location>
        <begin position="1"/>
        <end position="192"/>
    </location>
</feature>
<feature type="binding site" evidence="13">
    <location>
        <position position="401"/>
    </location>
    <ligand>
        <name>substrate</name>
    </ligand>
</feature>
<feature type="chain" id="PRO_5023449485" description="Arginine biosynthesis bifunctional protein ArgJ beta chain" evidence="13">
    <location>
        <begin position="193"/>
        <end position="406"/>
    </location>
</feature>
<comment type="function">
    <text evidence="12 13">Catalyzes two activities which are involved in the cyclic version of arginine biosynthesis: the synthesis of N-acetylglutamate from glutamate and acetyl-CoA as the acetyl donor, and of ornithine by transacetylation between N(2)-acetylornithine and glutamate.</text>
</comment>
<dbReference type="InterPro" id="IPR042195">
    <property type="entry name" value="ArgJ_beta_C"/>
</dbReference>
<comment type="similarity">
    <text evidence="2 13">Belongs to the ArgJ family.</text>
</comment>
<dbReference type="GO" id="GO:0006526">
    <property type="term" value="P:L-arginine biosynthetic process"/>
    <property type="evidence" value="ECO:0007669"/>
    <property type="project" value="UniProtKB-UniRule"/>
</dbReference>
<dbReference type="EC" id="2.3.1.35" evidence="13"/>
<dbReference type="PANTHER" id="PTHR23100">
    <property type="entry name" value="ARGININE BIOSYNTHESIS BIFUNCTIONAL PROTEIN ARGJ"/>
    <property type="match status" value="1"/>
</dbReference>
<proteinExistence type="inferred from homology"/>
<comment type="pathway">
    <text evidence="13">Amino-acid biosynthesis; L-arginine biosynthesis; N(2)-acetyl-L-ornithine from L-glutamate: step 1/4.</text>
</comment>
<keyword evidence="6 13" id="KW-0808">Transferase</keyword>
<evidence type="ECO:0000256" key="1">
    <source>
        <dbReference type="ARBA" id="ARBA00004496"/>
    </source>
</evidence>
<protein>
    <recommendedName>
        <fullName evidence="13">Arginine biosynthesis bifunctional protein ArgJ</fullName>
    </recommendedName>
    <domain>
        <recommendedName>
            <fullName evidence="13">Glutamate N-acetyltransferase</fullName>
            <ecNumber evidence="13">2.3.1.35</ecNumber>
        </recommendedName>
        <alternativeName>
            <fullName evidence="13">Ornithine acetyltransferase</fullName>
            <shortName evidence="13">OATase</shortName>
        </alternativeName>
        <alternativeName>
            <fullName evidence="13">Ornithine transacetylase</fullName>
        </alternativeName>
    </domain>
    <domain>
        <recommendedName>
            <fullName evidence="13">Amino-acid acetyltransferase</fullName>
            <ecNumber evidence="13">2.3.1.1</ecNumber>
        </recommendedName>
        <alternativeName>
            <fullName evidence="13">N-acetylglutamate synthase</fullName>
            <shortName evidence="13">AGSase</shortName>
        </alternativeName>
    </domain>
    <component>
        <recommendedName>
            <fullName evidence="13">Arginine biosynthesis bifunctional protein ArgJ alpha chain</fullName>
        </recommendedName>
    </component>
    <component>
        <recommendedName>
            <fullName evidence="13">Arginine biosynthesis bifunctional protein ArgJ beta chain</fullName>
        </recommendedName>
    </component>
</protein>
<keyword evidence="4 13" id="KW-0055">Arginine biosynthesis</keyword>
<evidence type="ECO:0000256" key="2">
    <source>
        <dbReference type="ARBA" id="ARBA00006774"/>
    </source>
</evidence>
<dbReference type="GO" id="GO:0004042">
    <property type="term" value="F:L-glutamate N-acetyltransferase activity"/>
    <property type="evidence" value="ECO:0007669"/>
    <property type="project" value="UniProtKB-UniRule"/>
</dbReference>
<feature type="active site" description="Nucleophile" evidence="13">
    <location>
        <position position="193"/>
    </location>
</feature>
<keyword evidence="7 13" id="KW-0068">Autocatalytic cleavage</keyword>
<keyword evidence="9 13" id="KW-0012">Acyltransferase</keyword>